<dbReference type="GO" id="GO:0022857">
    <property type="term" value="F:transmembrane transporter activity"/>
    <property type="evidence" value="ECO:0007669"/>
    <property type="project" value="InterPro"/>
</dbReference>
<proteinExistence type="predicted"/>
<dbReference type="PANTHER" id="PTHR23534">
    <property type="entry name" value="MFS PERMEASE"/>
    <property type="match status" value="1"/>
</dbReference>
<keyword evidence="9" id="KW-1185">Reference proteome</keyword>
<keyword evidence="4 6" id="KW-0472">Membrane</keyword>
<evidence type="ECO:0000313" key="8">
    <source>
        <dbReference type="EMBL" id="TCK26705.1"/>
    </source>
</evidence>
<dbReference type="PROSITE" id="PS50850">
    <property type="entry name" value="MFS"/>
    <property type="match status" value="1"/>
</dbReference>
<dbReference type="PANTHER" id="PTHR23534:SF1">
    <property type="entry name" value="MAJOR FACILITATOR SUPERFAMILY PROTEIN"/>
    <property type="match status" value="1"/>
</dbReference>
<dbReference type="Gene3D" id="1.20.1250.20">
    <property type="entry name" value="MFS general substrate transporter like domains"/>
    <property type="match status" value="1"/>
</dbReference>
<dbReference type="InterPro" id="IPR020846">
    <property type="entry name" value="MFS_dom"/>
</dbReference>
<evidence type="ECO:0000256" key="5">
    <source>
        <dbReference type="SAM" id="MobiDB-lite"/>
    </source>
</evidence>
<sequence length="446" mass="43930">MCSAPGLRHGENGRSHPLPGASVEFPIPDPGRALYTGYVTASTPEQRRILVVLVAAQVLSGAGLAAGITVGALLAQELSGSTGLAGVPTALFTIGSAAAAVGVGRLSQARGRRPGLTLGYVVGAVGAMGVVVTAVTANVVLLFVALLVYGAGTSTNLQARYAGADLAPPGGRARAVSIVLVATTLGGVVGPNLTAATGSLAEALGIRPLAGPFLLAAAAYALAALVLGVFLRPDPLQRARELDESPVVANAGPARPVDGSVLPGAAVMIVTQLVMVAIMTMTPVHILEHGHGVGAAGAVIALHVAAMFLPSPVTGWLVDRVGRVPVAAASGGTLLAAGVLGAVAPDDSTALLAVALVLLGLGWNLGLVSGTAMITDAVPLARRARTQGTVDVGIALSGAGAGLASGLVVAGSGYAELSLGGGIVALVMLPFLAAGRRRRIPSDRHA</sequence>
<feature type="transmembrane region" description="Helical" evidence="6">
    <location>
        <begin position="417"/>
        <end position="435"/>
    </location>
</feature>
<feature type="transmembrane region" description="Helical" evidence="6">
    <location>
        <begin position="324"/>
        <end position="344"/>
    </location>
</feature>
<keyword evidence="2 6" id="KW-0812">Transmembrane</keyword>
<feature type="transmembrane region" description="Helical" evidence="6">
    <location>
        <begin position="293"/>
        <end position="317"/>
    </location>
</feature>
<evidence type="ECO:0000313" key="9">
    <source>
        <dbReference type="Proteomes" id="UP000295560"/>
    </source>
</evidence>
<dbReference type="EMBL" id="SMFZ01000001">
    <property type="protein sequence ID" value="TCK26705.1"/>
    <property type="molecule type" value="Genomic_DNA"/>
</dbReference>
<feature type="transmembrane region" description="Helical" evidence="6">
    <location>
        <begin position="390"/>
        <end position="411"/>
    </location>
</feature>
<reference evidence="8 9" key="1">
    <citation type="submission" date="2019-03" db="EMBL/GenBank/DDBJ databases">
        <title>Sequencing the genomes of 1000 actinobacteria strains.</title>
        <authorList>
            <person name="Klenk H.-P."/>
        </authorList>
    </citation>
    <scope>NUCLEOTIDE SEQUENCE [LARGE SCALE GENOMIC DNA]</scope>
    <source>
        <strain evidence="8 9">DSM 44969</strain>
    </source>
</reference>
<feature type="transmembrane region" description="Helical" evidence="6">
    <location>
        <begin position="350"/>
        <end position="378"/>
    </location>
</feature>
<dbReference type="Proteomes" id="UP000295560">
    <property type="component" value="Unassembled WGS sequence"/>
</dbReference>
<dbReference type="InterPro" id="IPR011701">
    <property type="entry name" value="MFS"/>
</dbReference>
<gene>
    <name evidence="8" type="ORF">EV378_2547</name>
</gene>
<evidence type="ECO:0000256" key="6">
    <source>
        <dbReference type="SAM" id="Phobius"/>
    </source>
</evidence>
<dbReference type="SUPFAM" id="SSF103473">
    <property type="entry name" value="MFS general substrate transporter"/>
    <property type="match status" value="1"/>
</dbReference>
<feature type="transmembrane region" description="Helical" evidence="6">
    <location>
        <begin position="49"/>
        <end position="75"/>
    </location>
</feature>
<dbReference type="Pfam" id="PF07690">
    <property type="entry name" value="MFS_1"/>
    <property type="match status" value="1"/>
</dbReference>
<organism evidence="8 9">
    <name type="scientific">Pseudonocardia endophytica</name>
    <dbReference type="NCBI Taxonomy" id="401976"/>
    <lineage>
        <taxon>Bacteria</taxon>
        <taxon>Bacillati</taxon>
        <taxon>Actinomycetota</taxon>
        <taxon>Actinomycetes</taxon>
        <taxon>Pseudonocardiales</taxon>
        <taxon>Pseudonocardiaceae</taxon>
        <taxon>Pseudonocardia</taxon>
    </lineage>
</organism>
<feature type="transmembrane region" description="Helical" evidence="6">
    <location>
        <begin position="265"/>
        <end position="287"/>
    </location>
</feature>
<feature type="transmembrane region" description="Helical" evidence="6">
    <location>
        <begin position="209"/>
        <end position="231"/>
    </location>
</feature>
<evidence type="ECO:0000256" key="3">
    <source>
        <dbReference type="ARBA" id="ARBA00022989"/>
    </source>
</evidence>
<protein>
    <submittedName>
        <fullName evidence="8">Putative MFS family arabinose efflux permease</fullName>
    </submittedName>
</protein>
<accession>A0A4R1HZP6</accession>
<name>A0A4R1HZP6_PSEEN</name>
<dbReference type="GO" id="GO:0005886">
    <property type="term" value="C:plasma membrane"/>
    <property type="evidence" value="ECO:0007669"/>
    <property type="project" value="UniProtKB-SubCell"/>
</dbReference>
<comment type="caution">
    <text evidence="8">The sequence shown here is derived from an EMBL/GenBank/DDBJ whole genome shotgun (WGS) entry which is preliminary data.</text>
</comment>
<feature type="transmembrane region" description="Helical" evidence="6">
    <location>
        <begin position="87"/>
        <end position="106"/>
    </location>
</feature>
<evidence type="ECO:0000256" key="1">
    <source>
        <dbReference type="ARBA" id="ARBA00004651"/>
    </source>
</evidence>
<feature type="domain" description="Major facilitator superfamily (MFS) profile" evidence="7">
    <location>
        <begin position="49"/>
        <end position="438"/>
    </location>
</feature>
<keyword evidence="3 6" id="KW-1133">Transmembrane helix</keyword>
<evidence type="ECO:0000256" key="4">
    <source>
        <dbReference type="ARBA" id="ARBA00023136"/>
    </source>
</evidence>
<evidence type="ECO:0000256" key="2">
    <source>
        <dbReference type="ARBA" id="ARBA00022692"/>
    </source>
</evidence>
<evidence type="ECO:0000259" key="7">
    <source>
        <dbReference type="PROSITE" id="PS50850"/>
    </source>
</evidence>
<feature type="region of interest" description="Disordered" evidence="5">
    <location>
        <begin position="1"/>
        <end position="23"/>
    </location>
</feature>
<feature type="transmembrane region" description="Helical" evidence="6">
    <location>
        <begin position="118"/>
        <end position="151"/>
    </location>
</feature>
<dbReference type="AlphaFoldDB" id="A0A4R1HZP6"/>
<dbReference type="InterPro" id="IPR036259">
    <property type="entry name" value="MFS_trans_sf"/>
</dbReference>
<comment type="subcellular location">
    <subcellularLocation>
        <location evidence="1">Cell membrane</location>
        <topology evidence="1">Multi-pass membrane protein</topology>
    </subcellularLocation>
</comment>